<dbReference type="OrthoDB" id="9774819at2"/>
<dbReference type="InterPro" id="IPR054265">
    <property type="entry name" value="DUF6996"/>
</dbReference>
<evidence type="ECO:0000313" key="4">
    <source>
        <dbReference type="EMBL" id="NBJ91763.1"/>
    </source>
</evidence>
<evidence type="ECO:0000259" key="3">
    <source>
        <dbReference type="Pfam" id="PF23871"/>
    </source>
</evidence>
<dbReference type="InterPro" id="IPR054266">
    <property type="entry name" value="DUF6997"/>
</dbReference>
<protein>
    <submittedName>
        <fullName evidence="4">Transcriptional regulator</fullName>
    </submittedName>
</protein>
<organism evidence="4 5">
    <name type="scientific">Parablautia muri</name>
    <dbReference type="NCBI Taxonomy" id="2320879"/>
    <lineage>
        <taxon>Bacteria</taxon>
        <taxon>Bacillati</taxon>
        <taxon>Bacillota</taxon>
        <taxon>Clostridia</taxon>
        <taxon>Lachnospirales</taxon>
        <taxon>Lachnospiraceae</taxon>
        <taxon>Parablautia</taxon>
    </lineage>
</organism>
<feature type="domain" description="DUF6996" evidence="1">
    <location>
        <begin position="10"/>
        <end position="78"/>
    </location>
</feature>
<comment type="caution">
    <text evidence="4">The sequence shown here is derived from an EMBL/GenBank/DDBJ whole genome shotgun (WGS) entry which is preliminary data.</text>
</comment>
<dbReference type="Pfam" id="PF22515">
    <property type="entry name" value="DUF6996"/>
    <property type="match status" value="1"/>
</dbReference>
<accession>A0A9X5GQ72</accession>
<evidence type="ECO:0000259" key="1">
    <source>
        <dbReference type="Pfam" id="PF22515"/>
    </source>
</evidence>
<dbReference type="Pfam" id="PF22518">
    <property type="entry name" value="DUF6997"/>
    <property type="match status" value="1"/>
</dbReference>
<dbReference type="AlphaFoldDB" id="A0A9X5GQ72"/>
<reference evidence="4" key="1">
    <citation type="submission" date="2018-09" db="EMBL/GenBank/DDBJ databases">
        <title>Murine metabolic-syndrome-specific gut microbial biobank.</title>
        <authorList>
            <person name="Liu C."/>
        </authorList>
    </citation>
    <scope>NUCLEOTIDE SEQUENCE</scope>
    <source>
        <strain evidence="4">D42-62</strain>
    </source>
</reference>
<evidence type="ECO:0000313" key="5">
    <source>
        <dbReference type="Proteomes" id="UP001154420"/>
    </source>
</evidence>
<keyword evidence="5" id="KW-1185">Reference proteome</keyword>
<dbReference type="InterPro" id="IPR055650">
    <property type="entry name" value="DUF7226"/>
</dbReference>
<name>A0A9X5GQ72_9FIRM</name>
<dbReference type="RefSeq" id="WP_160558835.1">
    <property type="nucleotide sequence ID" value="NZ_QZDT01000003.1"/>
</dbReference>
<dbReference type="EMBL" id="QZDT01000003">
    <property type="protein sequence ID" value="NBJ91763.1"/>
    <property type="molecule type" value="Genomic_DNA"/>
</dbReference>
<feature type="domain" description="DUF7226" evidence="3">
    <location>
        <begin position="289"/>
        <end position="429"/>
    </location>
</feature>
<feature type="domain" description="DUF6997" evidence="2">
    <location>
        <begin position="80"/>
        <end position="253"/>
    </location>
</feature>
<dbReference type="Proteomes" id="UP001154420">
    <property type="component" value="Unassembled WGS sequence"/>
</dbReference>
<evidence type="ECO:0000259" key="2">
    <source>
        <dbReference type="Pfam" id="PF22518"/>
    </source>
</evidence>
<gene>
    <name evidence="4" type="ORF">D5281_03935</name>
</gene>
<proteinExistence type="predicted"/>
<dbReference type="Pfam" id="PF23871">
    <property type="entry name" value="DUF7226"/>
    <property type="match status" value="1"/>
</dbReference>
<sequence length="431" mass="49783">MSEQIKSQNDRAWEILFEKYDILSRIESDGKFFVSASQIKEYREPRLMAKFDHNINLPQIFAKNSLAILPVSRGDYVISHFKAYQPFEVLNKSIIQVSLPANLQSLDANNIPSEAIAINCALASGMLADFLEEDVLYPTVSGRMGSGQFDFNIENTLTKTPMAVSVHHSQIEIDAAFEGLHSLSLLEAKRDLAEDFLVRQLYYPYRVWSNRVTKKVRPVFLVYSNGIFSLYEYEFQNPDFYHSLVLIKHKNYSIEDTLITLSDLQEVAFRTQTVPEPNISFPQANRFERVINLCELLNAQELSREQVTEEYAFDIRQTNYYTDAARYLGLLEKHYRDGRKPVYSLSACGKRIMNLNYKQRQLALCEIILRHQAFKETFNLCMKTGLIPDTPTIVGIMQKSDLYKVESMSTYVRRSSTISGWINWMIGLIEE</sequence>